<keyword evidence="3" id="KW-0813">Transport</keyword>
<evidence type="ECO:0000313" key="14">
    <source>
        <dbReference type="RefSeq" id="XP_022309021.1"/>
    </source>
</evidence>
<evidence type="ECO:0000313" key="13">
    <source>
        <dbReference type="Proteomes" id="UP000694844"/>
    </source>
</evidence>
<dbReference type="AlphaFoldDB" id="A0A8B8C1V2"/>
<feature type="transmembrane region" description="Helical" evidence="11">
    <location>
        <begin position="412"/>
        <end position="438"/>
    </location>
</feature>
<dbReference type="GO" id="GO:0005886">
    <property type="term" value="C:plasma membrane"/>
    <property type="evidence" value="ECO:0007669"/>
    <property type="project" value="UniProtKB-SubCell"/>
</dbReference>
<feature type="domain" description="SAM" evidence="12">
    <location>
        <begin position="40"/>
        <end position="99"/>
    </location>
</feature>
<keyword evidence="6" id="KW-0375">Hydrogen ion transport</keyword>
<dbReference type="InterPro" id="IPR004878">
    <property type="entry name" value="Otopetrin"/>
</dbReference>
<feature type="transmembrane region" description="Helical" evidence="11">
    <location>
        <begin position="178"/>
        <end position="197"/>
    </location>
</feature>
<dbReference type="Pfam" id="PF00536">
    <property type="entry name" value="SAM_1"/>
    <property type="match status" value="1"/>
</dbReference>
<dbReference type="CDD" id="cd09487">
    <property type="entry name" value="SAM_superfamily"/>
    <property type="match status" value="1"/>
</dbReference>
<keyword evidence="10" id="KW-0407">Ion channel</keyword>
<sequence>MAENNQEGEQLLEVTGRPRYASTNSIEDLREPQNAEAPISVEEWLPAGLQIYAAKFRENGFENTTFISMLTERDLKEFEMENNSARRNLLRMIQSLPESTIPVDITRNTTTCNWLKAIGLSDYERNFNSREEKTVGDLVDLKPSETYIKENFDIQKKGHIRKFLEALEHFPTGGTIHMIPIGVGFLAIIFSIMIVNWAHLRFEKTITEIIVFIILIIVILIGLICLCIQGIFHPKKYSVKNYQKKSLHISFFEIKLFALYFFGSCYIYHSALHAYMHCSSGHVLGVIFNGLTICYVFFLFVYFSSNYNLTYEKTPKCLVLAIIVSNICLWMDTIFSELMDLSKPKNDQNVSSVENITLSVATAEDLIEKTDPFLLPATIEFFLITIDVLFSKKENVQEGISSTKINTCRCTTLLHSLSQLLIFILCFTLFSFTFSVVVTNPEKKSYQSIFLTYDILQLILKIIALILISFICINKFLKKATFKFSASSNILLISYFGNIVFHVLYLFALFHGEVIISIILFADNIISIFMGGFQVYVILGFNSKNFVQQTKCIHFICCLVGMINLGLWISDSIGEENRPVFSFVLSKVYGQFIWKVINKLILPLTIFFRFHIGVHFLDLYWERHLLPRQSR</sequence>
<dbReference type="PROSITE" id="PS50105">
    <property type="entry name" value="SAM_DOMAIN"/>
    <property type="match status" value="2"/>
</dbReference>
<evidence type="ECO:0000256" key="5">
    <source>
        <dbReference type="ARBA" id="ARBA00022692"/>
    </source>
</evidence>
<evidence type="ECO:0000256" key="6">
    <source>
        <dbReference type="ARBA" id="ARBA00022781"/>
    </source>
</evidence>
<accession>A0A8B8C1V2</accession>
<dbReference type="Proteomes" id="UP000694844">
    <property type="component" value="Chromosome 9"/>
</dbReference>
<keyword evidence="7 11" id="KW-1133">Transmembrane helix</keyword>
<evidence type="ECO:0000259" key="12">
    <source>
        <dbReference type="PROSITE" id="PS50105"/>
    </source>
</evidence>
<dbReference type="InterPro" id="IPR013761">
    <property type="entry name" value="SAM/pointed_sf"/>
</dbReference>
<dbReference type="GeneID" id="111114825"/>
<dbReference type="Pfam" id="PF07647">
    <property type="entry name" value="SAM_2"/>
    <property type="match status" value="1"/>
</dbReference>
<feature type="transmembrane region" description="Helical" evidence="11">
    <location>
        <begin position="458"/>
        <end position="477"/>
    </location>
</feature>
<dbReference type="InterPro" id="IPR001660">
    <property type="entry name" value="SAM"/>
</dbReference>
<dbReference type="SUPFAM" id="SSF47769">
    <property type="entry name" value="SAM/Pointed domain"/>
    <property type="match status" value="2"/>
</dbReference>
<feature type="transmembrane region" description="Helical" evidence="11">
    <location>
        <begin position="283"/>
        <end position="305"/>
    </location>
</feature>
<evidence type="ECO:0000256" key="10">
    <source>
        <dbReference type="ARBA" id="ARBA00023303"/>
    </source>
</evidence>
<evidence type="ECO:0000256" key="2">
    <source>
        <dbReference type="ARBA" id="ARBA00006513"/>
    </source>
</evidence>
<evidence type="ECO:0000256" key="4">
    <source>
        <dbReference type="ARBA" id="ARBA00022475"/>
    </source>
</evidence>
<evidence type="ECO:0000256" key="1">
    <source>
        <dbReference type="ARBA" id="ARBA00004651"/>
    </source>
</evidence>
<organism evidence="13 14">
    <name type="scientific">Crassostrea virginica</name>
    <name type="common">Eastern oyster</name>
    <dbReference type="NCBI Taxonomy" id="6565"/>
    <lineage>
        <taxon>Eukaryota</taxon>
        <taxon>Metazoa</taxon>
        <taxon>Spiralia</taxon>
        <taxon>Lophotrochozoa</taxon>
        <taxon>Mollusca</taxon>
        <taxon>Bivalvia</taxon>
        <taxon>Autobranchia</taxon>
        <taxon>Pteriomorphia</taxon>
        <taxon>Ostreida</taxon>
        <taxon>Ostreoidea</taxon>
        <taxon>Ostreidae</taxon>
        <taxon>Crassostrea</taxon>
    </lineage>
</organism>
<gene>
    <name evidence="14" type="primary">LOC111114825</name>
</gene>
<dbReference type="PANTHER" id="PTHR21522">
    <property type="entry name" value="PROTON CHANNEL OTOP"/>
    <property type="match status" value="1"/>
</dbReference>
<dbReference type="GO" id="GO:0015252">
    <property type="term" value="F:proton channel activity"/>
    <property type="evidence" value="ECO:0007669"/>
    <property type="project" value="InterPro"/>
</dbReference>
<keyword evidence="4" id="KW-1003">Cell membrane</keyword>
<reference evidence="14" key="1">
    <citation type="submission" date="2025-08" db="UniProtKB">
        <authorList>
            <consortium name="RefSeq"/>
        </authorList>
    </citation>
    <scope>IDENTIFICATION</scope>
    <source>
        <tissue evidence="14">Whole sample</tissue>
    </source>
</reference>
<dbReference type="Pfam" id="PF03189">
    <property type="entry name" value="Otopetrin"/>
    <property type="match status" value="1"/>
</dbReference>
<comment type="similarity">
    <text evidence="2">Belongs to the otopetrin family.</text>
</comment>
<comment type="subcellular location">
    <subcellularLocation>
        <location evidence="1">Cell membrane</location>
        <topology evidence="1">Multi-pass membrane protein</topology>
    </subcellularLocation>
</comment>
<keyword evidence="13" id="KW-1185">Reference proteome</keyword>
<dbReference type="Gene3D" id="1.10.150.50">
    <property type="entry name" value="Transcription Factor, Ets-1"/>
    <property type="match status" value="2"/>
</dbReference>
<evidence type="ECO:0000256" key="9">
    <source>
        <dbReference type="ARBA" id="ARBA00023136"/>
    </source>
</evidence>
<evidence type="ECO:0000256" key="11">
    <source>
        <dbReference type="SAM" id="Phobius"/>
    </source>
</evidence>
<keyword evidence="9 11" id="KW-0472">Membrane</keyword>
<feature type="transmembrane region" description="Helical" evidence="11">
    <location>
        <begin position="317"/>
        <end position="335"/>
    </location>
</feature>
<feature type="transmembrane region" description="Helical" evidence="11">
    <location>
        <begin position="514"/>
        <end position="539"/>
    </location>
</feature>
<evidence type="ECO:0000256" key="3">
    <source>
        <dbReference type="ARBA" id="ARBA00022448"/>
    </source>
</evidence>
<feature type="domain" description="SAM" evidence="12">
    <location>
        <begin position="106"/>
        <end position="173"/>
    </location>
</feature>
<evidence type="ECO:0000256" key="7">
    <source>
        <dbReference type="ARBA" id="ARBA00022989"/>
    </source>
</evidence>
<feature type="transmembrane region" description="Helical" evidence="11">
    <location>
        <begin position="252"/>
        <end position="271"/>
    </location>
</feature>
<feature type="transmembrane region" description="Helical" evidence="11">
    <location>
        <begin position="551"/>
        <end position="569"/>
    </location>
</feature>
<keyword evidence="8" id="KW-0406">Ion transport</keyword>
<dbReference type="SMART" id="SM00454">
    <property type="entry name" value="SAM"/>
    <property type="match status" value="2"/>
</dbReference>
<feature type="transmembrane region" description="Helical" evidence="11">
    <location>
        <begin position="600"/>
        <end position="621"/>
    </location>
</feature>
<proteinExistence type="inferred from homology"/>
<evidence type="ECO:0000256" key="8">
    <source>
        <dbReference type="ARBA" id="ARBA00023065"/>
    </source>
</evidence>
<dbReference type="RefSeq" id="XP_022309021.1">
    <property type="nucleotide sequence ID" value="XM_022453313.1"/>
</dbReference>
<feature type="transmembrane region" description="Helical" evidence="11">
    <location>
        <begin position="209"/>
        <end position="232"/>
    </location>
</feature>
<name>A0A8B8C1V2_CRAVI</name>
<keyword evidence="5 11" id="KW-0812">Transmembrane</keyword>
<dbReference type="PANTHER" id="PTHR21522:SF32">
    <property type="entry name" value="OTOPETRIN-2"/>
    <property type="match status" value="1"/>
</dbReference>
<feature type="transmembrane region" description="Helical" evidence="11">
    <location>
        <begin position="489"/>
        <end position="508"/>
    </location>
</feature>
<protein>
    <submittedName>
        <fullName evidence="14">Uncharacterized protein LOC111114825 isoform X3</fullName>
    </submittedName>
</protein>